<evidence type="ECO:0000313" key="11">
    <source>
        <dbReference type="Proteomes" id="UP000232164"/>
    </source>
</evidence>
<dbReference type="GO" id="GO:0004540">
    <property type="term" value="F:RNA nuclease activity"/>
    <property type="evidence" value="ECO:0007669"/>
    <property type="project" value="InterPro"/>
</dbReference>
<evidence type="ECO:0000256" key="2">
    <source>
        <dbReference type="ARBA" id="ARBA00022649"/>
    </source>
</evidence>
<dbReference type="InterPro" id="IPR050556">
    <property type="entry name" value="Type_II_TA_system_RNase"/>
</dbReference>
<keyword evidence="6 8" id="KW-0460">Magnesium</keyword>
<dbReference type="PANTHER" id="PTHR33653">
    <property type="entry name" value="RIBONUCLEASE VAPC2"/>
    <property type="match status" value="1"/>
</dbReference>
<comment type="function">
    <text evidence="8">Toxic component of a toxin-antitoxin (TA) system. An RNase.</text>
</comment>
<dbReference type="HAMAP" id="MF_00265">
    <property type="entry name" value="VapC_Nob1"/>
    <property type="match status" value="1"/>
</dbReference>
<keyword evidence="3 8" id="KW-0540">Nuclease</keyword>
<evidence type="ECO:0000256" key="6">
    <source>
        <dbReference type="ARBA" id="ARBA00022842"/>
    </source>
</evidence>
<reference evidence="10 11" key="1">
    <citation type="submission" date="2017-11" db="EMBL/GenBank/DDBJ databases">
        <authorList>
            <person name="Han C.G."/>
        </authorList>
    </citation>
    <scope>NUCLEOTIDE SEQUENCE [LARGE SCALE GENOMIC DNA]</scope>
    <source>
        <strain evidence="10 11">HCNT1</strain>
    </source>
</reference>
<dbReference type="EC" id="3.1.-.-" evidence="8"/>
<dbReference type="InterPro" id="IPR022907">
    <property type="entry name" value="VapC_family"/>
</dbReference>
<sequence length="138" mass="15350">MSDLYLIDTNIVIAALKGREEIRQRLESEELSAIRLSAIVLGELEFGAEKSEYGERNRARLATLAQRLLLVGIDHDTTRHYGKIRALLERQGTPIGANDTWIAAQALAIGATLVTDNEREFARVPGLTLENWLLPPKS</sequence>
<dbReference type="RefSeq" id="WP_100773382.1">
    <property type="nucleotide sequence ID" value="NZ_PIQN01000053.1"/>
</dbReference>
<evidence type="ECO:0000313" key="10">
    <source>
        <dbReference type="EMBL" id="PKA38737.1"/>
    </source>
</evidence>
<evidence type="ECO:0000256" key="3">
    <source>
        <dbReference type="ARBA" id="ARBA00022722"/>
    </source>
</evidence>
<evidence type="ECO:0000256" key="4">
    <source>
        <dbReference type="ARBA" id="ARBA00022723"/>
    </source>
</evidence>
<dbReference type="Gene3D" id="3.40.50.1010">
    <property type="entry name" value="5'-nuclease"/>
    <property type="match status" value="1"/>
</dbReference>
<feature type="domain" description="PIN" evidence="9">
    <location>
        <begin position="5"/>
        <end position="126"/>
    </location>
</feature>
<organism evidence="10 11">
    <name type="scientific">Rhizobium sullae</name>
    <name type="common">Rhizobium hedysari</name>
    <dbReference type="NCBI Taxonomy" id="50338"/>
    <lineage>
        <taxon>Bacteria</taxon>
        <taxon>Pseudomonadati</taxon>
        <taxon>Pseudomonadota</taxon>
        <taxon>Alphaproteobacteria</taxon>
        <taxon>Hyphomicrobiales</taxon>
        <taxon>Rhizobiaceae</taxon>
        <taxon>Rhizobium/Agrobacterium group</taxon>
        <taxon>Rhizobium</taxon>
    </lineage>
</organism>
<name>A0A2N0CY06_RHISU</name>
<dbReference type="Proteomes" id="UP000232164">
    <property type="component" value="Unassembled WGS sequence"/>
</dbReference>
<dbReference type="STRING" id="1041146.GCA_000427985_05937"/>
<keyword evidence="4 8" id="KW-0479">Metal-binding</keyword>
<dbReference type="GO" id="GO:0000287">
    <property type="term" value="F:magnesium ion binding"/>
    <property type="evidence" value="ECO:0007669"/>
    <property type="project" value="UniProtKB-UniRule"/>
</dbReference>
<feature type="binding site" evidence="8">
    <location>
        <position position="8"/>
    </location>
    <ligand>
        <name>Mg(2+)</name>
        <dbReference type="ChEBI" id="CHEBI:18420"/>
    </ligand>
</feature>
<dbReference type="InterPro" id="IPR002716">
    <property type="entry name" value="PIN_dom"/>
</dbReference>
<proteinExistence type="inferred from homology"/>
<evidence type="ECO:0000256" key="1">
    <source>
        <dbReference type="ARBA" id="ARBA00001946"/>
    </source>
</evidence>
<evidence type="ECO:0000256" key="8">
    <source>
        <dbReference type="HAMAP-Rule" id="MF_00265"/>
    </source>
</evidence>
<dbReference type="InterPro" id="IPR029060">
    <property type="entry name" value="PIN-like_dom_sf"/>
</dbReference>
<dbReference type="SUPFAM" id="SSF88723">
    <property type="entry name" value="PIN domain-like"/>
    <property type="match status" value="1"/>
</dbReference>
<accession>A0A2N0CY06</accession>
<dbReference type="GO" id="GO:0016787">
    <property type="term" value="F:hydrolase activity"/>
    <property type="evidence" value="ECO:0007669"/>
    <property type="project" value="UniProtKB-KW"/>
</dbReference>
<comment type="cofactor">
    <cofactor evidence="1 8">
        <name>Mg(2+)</name>
        <dbReference type="ChEBI" id="CHEBI:18420"/>
    </cofactor>
</comment>
<evidence type="ECO:0000256" key="7">
    <source>
        <dbReference type="ARBA" id="ARBA00038093"/>
    </source>
</evidence>
<gene>
    <name evidence="8" type="primary">vapC</name>
    <name evidence="10" type="ORF">CWR43_36650</name>
</gene>
<evidence type="ECO:0000259" key="9">
    <source>
        <dbReference type="Pfam" id="PF01850"/>
    </source>
</evidence>
<dbReference type="AlphaFoldDB" id="A0A2N0CY06"/>
<keyword evidence="8" id="KW-0800">Toxin</keyword>
<dbReference type="EMBL" id="PIQN01000053">
    <property type="protein sequence ID" value="PKA38737.1"/>
    <property type="molecule type" value="Genomic_DNA"/>
</dbReference>
<reference evidence="10 11" key="2">
    <citation type="submission" date="2017-12" db="EMBL/GenBank/DDBJ databases">
        <title>Genome sequence of Rhizobium sullae HCNT1 isolated from Sulla coronaria nodules and featuring peculiar denitrification phenotypes.</title>
        <authorList>
            <person name="De Diego-Diaz B."/>
            <person name="Treu L."/>
            <person name="Campanaro S."/>
            <person name="Da Silva Duarte V."/>
            <person name="Basaglia M."/>
            <person name="Favaro L."/>
            <person name="Casella S."/>
            <person name="Squartini A."/>
        </authorList>
    </citation>
    <scope>NUCLEOTIDE SEQUENCE [LARGE SCALE GENOMIC DNA]</scope>
    <source>
        <strain evidence="10 11">HCNT1</strain>
    </source>
</reference>
<dbReference type="Pfam" id="PF01850">
    <property type="entry name" value="PIN"/>
    <property type="match status" value="1"/>
</dbReference>
<dbReference type="GO" id="GO:0090729">
    <property type="term" value="F:toxin activity"/>
    <property type="evidence" value="ECO:0007669"/>
    <property type="project" value="UniProtKB-KW"/>
</dbReference>
<keyword evidence="2 8" id="KW-1277">Toxin-antitoxin system</keyword>
<protein>
    <recommendedName>
        <fullName evidence="8">Ribonuclease VapC</fullName>
        <shortName evidence="8">RNase VapC</shortName>
        <ecNumber evidence="8">3.1.-.-</ecNumber>
    </recommendedName>
    <alternativeName>
        <fullName evidence="8">Toxin VapC</fullName>
    </alternativeName>
</protein>
<feature type="binding site" evidence="8">
    <location>
        <position position="99"/>
    </location>
    <ligand>
        <name>Mg(2+)</name>
        <dbReference type="ChEBI" id="CHEBI:18420"/>
    </ligand>
</feature>
<keyword evidence="5 8" id="KW-0378">Hydrolase</keyword>
<dbReference type="PANTHER" id="PTHR33653:SF1">
    <property type="entry name" value="RIBONUCLEASE VAPC2"/>
    <property type="match status" value="1"/>
</dbReference>
<comment type="caution">
    <text evidence="10">The sequence shown here is derived from an EMBL/GenBank/DDBJ whole genome shotgun (WGS) entry which is preliminary data.</text>
</comment>
<comment type="similarity">
    <text evidence="7 8">Belongs to the PINc/VapC protein family.</text>
</comment>
<evidence type="ECO:0000256" key="5">
    <source>
        <dbReference type="ARBA" id="ARBA00022801"/>
    </source>
</evidence>